<protein>
    <recommendedName>
        <fullName evidence="2">Retrotransposon gag domain-containing protein</fullName>
    </recommendedName>
</protein>
<evidence type="ECO:0000313" key="3">
    <source>
        <dbReference type="EMBL" id="CBF89288.1"/>
    </source>
</evidence>
<dbReference type="KEGG" id="ani:ANIA_00535"/>
<dbReference type="GeneID" id="2876314"/>
<feature type="domain" description="Retrotransposon gag" evidence="2">
    <location>
        <begin position="51"/>
        <end position="132"/>
    </location>
</feature>
<sequence length="191" mass="22046">MRPRPMHPDVRTFNGENAHNYLAFKINLRTKFTIDGNSYPDSSAKAYYIFSRLEGKASRRMLPWMEANGPTISYEGLMEAMDKAYLDADRQQRALVRINTMRQNNRDLDEFLDNFNKALLNTGGMDWHDDQKKSLLETAISLPLLQAMVRREQADLYNSYQPPPARATTDGPMDWEPTVAAVQQRRRATDN</sequence>
<keyword evidence="4" id="KW-1185">Reference proteome</keyword>
<proteinExistence type="predicted"/>
<dbReference type="HOGENOM" id="CLU_1421399_0_0_1"/>
<dbReference type="OrthoDB" id="4526134at2759"/>
<dbReference type="InParanoid" id="Q5BFZ5"/>
<dbReference type="VEuPathDB" id="FungiDB:AN0535"/>
<feature type="region of interest" description="Disordered" evidence="1">
    <location>
        <begin position="159"/>
        <end position="191"/>
    </location>
</feature>
<name>Q5BFZ5_EMENI</name>
<reference evidence="4" key="1">
    <citation type="journal article" date="2005" name="Nature">
        <title>Sequencing of Aspergillus nidulans and comparative analysis with A. fumigatus and A. oryzae.</title>
        <authorList>
            <person name="Galagan J.E."/>
            <person name="Calvo S.E."/>
            <person name="Cuomo C."/>
            <person name="Ma L.J."/>
            <person name="Wortman J.R."/>
            <person name="Batzoglou S."/>
            <person name="Lee S.I."/>
            <person name="Basturkmen M."/>
            <person name="Spevak C.C."/>
            <person name="Clutterbuck J."/>
            <person name="Kapitonov V."/>
            <person name="Jurka J."/>
            <person name="Scazzocchio C."/>
            <person name="Farman M."/>
            <person name="Butler J."/>
            <person name="Purcell S."/>
            <person name="Harris S."/>
            <person name="Braus G.H."/>
            <person name="Draht O."/>
            <person name="Busch S."/>
            <person name="D'Enfert C."/>
            <person name="Bouchier C."/>
            <person name="Goldman G.H."/>
            <person name="Bell-Pedersen D."/>
            <person name="Griffiths-Jones S."/>
            <person name="Doonan J.H."/>
            <person name="Yu J."/>
            <person name="Vienken K."/>
            <person name="Pain A."/>
            <person name="Freitag M."/>
            <person name="Selker E.U."/>
            <person name="Archer D.B."/>
            <person name="Penalva M.A."/>
            <person name="Oakley B.R."/>
            <person name="Momany M."/>
            <person name="Tanaka T."/>
            <person name="Kumagai T."/>
            <person name="Asai K."/>
            <person name="Machida M."/>
            <person name="Nierman W.C."/>
            <person name="Denning D.W."/>
            <person name="Caddick M."/>
            <person name="Hynes M."/>
            <person name="Paoletti M."/>
            <person name="Fischer R."/>
            <person name="Miller B."/>
            <person name="Dyer P."/>
            <person name="Sachs M.S."/>
            <person name="Osmani S.A."/>
            <person name="Birren B.W."/>
        </authorList>
    </citation>
    <scope>NUCLEOTIDE SEQUENCE [LARGE SCALE GENOMIC DNA]</scope>
    <source>
        <strain evidence="4">FGSC A4 / ATCC 38163 / CBS 112.46 / NRRL 194 / M139</strain>
    </source>
</reference>
<organism evidence="3 4">
    <name type="scientific">Emericella nidulans (strain FGSC A4 / ATCC 38163 / CBS 112.46 / NRRL 194 / M139)</name>
    <name type="common">Aspergillus nidulans</name>
    <dbReference type="NCBI Taxonomy" id="227321"/>
    <lineage>
        <taxon>Eukaryota</taxon>
        <taxon>Fungi</taxon>
        <taxon>Dikarya</taxon>
        <taxon>Ascomycota</taxon>
        <taxon>Pezizomycotina</taxon>
        <taxon>Eurotiomycetes</taxon>
        <taxon>Eurotiomycetidae</taxon>
        <taxon>Eurotiales</taxon>
        <taxon>Aspergillaceae</taxon>
        <taxon>Aspergillus</taxon>
        <taxon>Aspergillus subgen. Nidulantes</taxon>
    </lineage>
</organism>
<evidence type="ECO:0000259" key="2">
    <source>
        <dbReference type="Pfam" id="PF03732"/>
    </source>
</evidence>
<reference evidence="4" key="2">
    <citation type="journal article" date="2009" name="Fungal Genet. Biol.">
        <title>The 2008 update of the Aspergillus nidulans genome annotation: a community effort.</title>
        <authorList>
            <person name="Wortman J.R."/>
            <person name="Gilsenan J.M."/>
            <person name="Joardar V."/>
            <person name="Deegan J."/>
            <person name="Clutterbuck J."/>
            <person name="Andersen M.R."/>
            <person name="Archer D."/>
            <person name="Bencina M."/>
            <person name="Braus G."/>
            <person name="Coutinho P."/>
            <person name="von Dohren H."/>
            <person name="Doonan J."/>
            <person name="Driessen A.J."/>
            <person name="Durek P."/>
            <person name="Espeso E."/>
            <person name="Fekete E."/>
            <person name="Flipphi M."/>
            <person name="Estrada C.G."/>
            <person name="Geysens S."/>
            <person name="Goldman G."/>
            <person name="de Groot P.W."/>
            <person name="Hansen K."/>
            <person name="Harris S.D."/>
            <person name="Heinekamp T."/>
            <person name="Helmstaedt K."/>
            <person name="Henrissat B."/>
            <person name="Hofmann G."/>
            <person name="Homan T."/>
            <person name="Horio T."/>
            <person name="Horiuchi H."/>
            <person name="James S."/>
            <person name="Jones M."/>
            <person name="Karaffa L."/>
            <person name="Karanyi Z."/>
            <person name="Kato M."/>
            <person name="Keller N."/>
            <person name="Kelly D.E."/>
            <person name="Kiel J.A."/>
            <person name="Kim J.M."/>
            <person name="van der Klei I.J."/>
            <person name="Klis F.M."/>
            <person name="Kovalchuk A."/>
            <person name="Krasevec N."/>
            <person name="Kubicek C.P."/>
            <person name="Liu B."/>
            <person name="Maccabe A."/>
            <person name="Meyer V."/>
            <person name="Mirabito P."/>
            <person name="Miskei M."/>
            <person name="Mos M."/>
            <person name="Mullins J."/>
            <person name="Nelson D.R."/>
            <person name="Nielsen J."/>
            <person name="Oakley B.R."/>
            <person name="Osmani S.A."/>
            <person name="Pakula T."/>
            <person name="Paszewski A."/>
            <person name="Paulsen I."/>
            <person name="Pilsyk S."/>
            <person name="Pocsi I."/>
            <person name="Punt P.J."/>
            <person name="Ram A.F."/>
            <person name="Ren Q."/>
            <person name="Robellet X."/>
            <person name="Robson G."/>
            <person name="Seiboth B."/>
            <person name="van Solingen P."/>
            <person name="Specht T."/>
            <person name="Sun J."/>
            <person name="Taheri-Talesh N."/>
            <person name="Takeshita N."/>
            <person name="Ussery D."/>
            <person name="vanKuyk P.A."/>
            <person name="Visser H."/>
            <person name="van de Vondervoort P.J."/>
            <person name="de Vries R.P."/>
            <person name="Walton J."/>
            <person name="Xiang X."/>
            <person name="Xiong Y."/>
            <person name="Zeng A.P."/>
            <person name="Brandt B.W."/>
            <person name="Cornell M.J."/>
            <person name="van den Hondel C.A."/>
            <person name="Visser J."/>
            <person name="Oliver S.G."/>
            <person name="Turner G."/>
        </authorList>
    </citation>
    <scope>GENOME REANNOTATION</scope>
    <source>
        <strain evidence="4">FGSC A4 / ATCC 38163 / CBS 112.46 / NRRL 194 / M139</strain>
    </source>
</reference>
<dbReference type="AlphaFoldDB" id="Q5BFZ5"/>
<evidence type="ECO:0000256" key="1">
    <source>
        <dbReference type="SAM" id="MobiDB-lite"/>
    </source>
</evidence>
<dbReference type="Proteomes" id="UP000000560">
    <property type="component" value="Chromosome VIII"/>
</dbReference>
<dbReference type="RefSeq" id="XP_658139.1">
    <property type="nucleotide sequence ID" value="XM_653047.1"/>
</dbReference>
<dbReference type="Pfam" id="PF03732">
    <property type="entry name" value="Retrotrans_gag"/>
    <property type="match status" value="1"/>
</dbReference>
<dbReference type="InterPro" id="IPR005162">
    <property type="entry name" value="Retrotrans_gag_dom"/>
</dbReference>
<gene>
    <name evidence="3" type="ORF">ANIA_00535</name>
</gene>
<accession>Q5BFZ5</accession>
<dbReference type="EMBL" id="BN001308">
    <property type="protein sequence ID" value="CBF89288.1"/>
    <property type="molecule type" value="Genomic_DNA"/>
</dbReference>
<accession>C8VSN7</accession>
<evidence type="ECO:0000313" key="4">
    <source>
        <dbReference type="Proteomes" id="UP000000560"/>
    </source>
</evidence>